<evidence type="ECO:0000313" key="1">
    <source>
        <dbReference type="EMBL" id="QIZ52923.1"/>
    </source>
</evidence>
<protein>
    <submittedName>
        <fullName evidence="1">AlpA family phage regulatory protein</fullName>
    </submittedName>
</protein>
<gene>
    <name evidence="1" type="ORF">DWG24_20355</name>
</gene>
<sequence>MSNQRLIKVKTVLELCAISRATLYRQIEAGAFPRQVSLTGARAVAWREEEVLEWIAERLKVYPRRAN</sequence>
<name>A0AAE6Z3U6_9GAMM</name>
<dbReference type="InterPro" id="IPR010260">
    <property type="entry name" value="AlpA"/>
</dbReference>
<dbReference type="Proteomes" id="UP000500801">
    <property type="component" value="Chromosome"/>
</dbReference>
<evidence type="ECO:0000313" key="2">
    <source>
        <dbReference type="Proteomes" id="UP000500801"/>
    </source>
</evidence>
<dbReference type="EMBL" id="CP033622">
    <property type="protein sequence ID" value="QIZ52923.1"/>
    <property type="molecule type" value="Genomic_DNA"/>
</dbReference>
<dbReference type="RefSeq" id="WP_168363828.1">
    <property type="nucleotide sequence ID" value="NZ_CP033622.1"/>
</dbReference>
<proteinExistence type="predicted"/>
<dbReference type="Gene3D" id="1.10.238.160">
    <property type="match status" value="1"/>
</dbReference>
<accession>A0AAE6Z3U6</accession>
<dbReference type="SUPFAM" id="SSF46955">
    <property type="entry name" value="Putative DNA-binding domain"/>
    <property type="match status" value="1"/>
</dbReference>
<dbReference type="InterPro" id="IPR009061">
    <property type="entry name" value="DNA-bd_dom_put_sf"/>
</dbReference>
<dbReference type="Pfam" id="PF05930">
    <property type="entry name" value="Phage_AlpA"/>
    <property type="match status" value="1"/>
</dbReference>
<dbReference type="InterPro" id="IPR052931">
    <property type="entry name" value="Prophage_regulatory_activator"/>
</dbReference>
<reference evidence="1 2" key="1">
    <citation type="submission" date="2018-11" db="EMBL/GenBank/DDBJ databases">
        <title>Complete genome sequence of Dickeya zeae strain CE1 infecting Canna edulis Ker-Gawl. in China.</title>
        <authorList>
            <person name="Zhang J."/>
            <person name="Lin B."/>
            <person name="Shen H."/>
            <person name="Jiang S."/>
            <person name="Pu X."/>
            <person name="Sun D."/>
        </authorList>
    </citation>
    <scope>NUCLEOTIDE SEQUENCE [LARGE SCALE GENOMIC DNA]</scope>
    <source>
        <strain evidence="1 2">CE1</strain>
    </source>
</reference>
<organism evidence="1 2">
    <name type="scientific">Dickeya zeae</name>
    <dbReference type="NCBI Taxonomy" id="204042"/>
    <lineage>
        <taxon>Bacteria</taxon>
        <taxon>Pseudomonadati</taxon>
        <taxon>Pseudomonadota</taxon>
        <taxon>Gammaproteobacteria</taxon>
        <taxon>Enterobacterales</taxon>
        <taxon>Pectobacteriaceae</taxon>
        <taxon>Dickeya</taxon>
    </lineage>
</organism>
<dbReference type="PANTHER" id="PTHR36154:SF1">
    <property type="entry name" value="DNA-BINDING TRANSCRIPTIONAL ACTIVATOR ALPA"/>
    <property type="match status" value="1"/>
</dbReference>
<dbReference type="PANTHER" id="PTHR36154">
    <property type="entry name" value="DNA-BINDING TRANSCRIPTIONAL ACTIVATOR ALPA"/>
    <property type="match status" value="1"/>
</dbReference>
<dbReference type="AlphaFoldDB" id="A0AAE6Z3U6"/>